<keyword evidence="1" id="KW-0175">Coiled coil</keyword>
<gene>
    <name evidence="3" type="ORF">GCM10023195_20300</name>
</gene>
<accession>A0ABP8TE17</accession>
<protein>
    <submittedName>
        <fullName evidence="3">Uncharacterized protein</fullName>
    </submittedName>
</protein>
<dbReference type="RefSeq" id="WP_345351925.1">
    <property type="nucleotide sequence ID" value="NZ_BAABHJ010000005.1"/>
</dbReference>
<dbReference type="Proteomes" id="UP001500212">
    <property type="component" value="Unassembled WGS sequence"/>
</dbReference>
<feature type="coiled-coil region" evidence="1">
    <location>
        <begin position="58"/>
        <end position="85"/>
    </location>
</feature>
<keyword evidence="2" id="KW-1133">Transmembrane helix</keyword>
<evidence type="ECO:0000256" key="1">
    <source>
        <dbReference type="SAM" id="Coils"/>
    </source>
</evidence>
<evidence type="ECO:0000313" key="3">
    <source>
        <dbReference type="EMBL" id="GAA4605776.1"/>
    </source>
</evidence>
<organism evidence="3 4">
    <name type="scientific">Actinoallomurus liliacearum</name>
    <dbReference type="NCBI Taxonomy" id="1080073"/>
    <lineage>
        <taxon>Bacteria</taxon>
        <taxon>Bacillati</taxon>
        <taxon>Actinomycetota</taxon>
        <taxon>Actinomycetes</taxon>
        <taxon>Streptosporangiales</taxon>
        <taxon>Thermomonosporaceae</taxon>
        <taxon>Actinoallomurus</taxon>
    </lineage>
</organism>
<feature type="transmembrane region" description="Helical" evidence="2">
    <location>
        <begin position="12"/>
        <end position="33"/>
    </location>
</feature>
<comment type="caution">
    <text evidence="3">The sequence shown here is derived from an EMBL/GenBank/DDBJ whole genome shotgun (WGS) entry which is preliminary data.</text>
</comment>
<evidence type="ECO:0000256" key="2">
    <source>
        <dbReference type="SAM" id="Phobius"/>
    </source>
</evidence>
<keyword evidence="4" id="KW-1185">Reference proteome</keyword>
<evidence type="ECO:0000313" key="4">
    <source>
        <dbReference type="Proteomes" id="UP001500212"/>
    </source>
</evidence>
<proteinExistence type="predicted"/>
<keyword evidence="2" id="KW-0472">Membrane</keyword>
<reference evidence="4" key="1">
    <citation type="journal article" date="2019" name="Int. J. Syst. Evol. Microbiol.">
        <title>The Global Catalogue of Microorganisms (GCM) 10K type strain sequencing project: providing services to taxonomists for standard genome sequencing and annotation.</title>
        <authorList>
            <consortium name="The Broad Institute Genomics Platform"/>
            <consortium name="The Broad Institute Genome Sequencing Center for Infectious Disease"/>
            <person name="Wu L."/>
            <person name="Ma J."/>
        </authorList>
    </citation>
    <scope>NUCLEOTIDE SEQUENCE [LARGE SCALE GENOMIC DNA]</scope>
    <source>
        <strain evidence="4">JCM 17938</strain>
    </source>
</reference>
<sequence>MMDGHGLAEVAGAIGIFTFITTVITVIIIQVGATVRARAALAREDEYRRLAESGVETQQGIERQLTEAGQRLAAMEERMSSLEKILQTVE</sequence>
<dbReference type="EMBL" id="BAABHJ010000005">
    <property type="protein sequence ID" value="GAA4605776.1"/>
    <property type="molecule type" value="Genomic_DNA"/>
</dbReference>
<name>A0ABP8TE17_9ACTN</name>
<keyword evidence="2" id="KW-0812">Transmembrane</keyword>